<organism evidence="2 3">
    <name type="scientific">Thalassotalea marina</name>
    <dbReference type="NCBI Taxonomy" id="1673741"/>
    <lineage>
        <taxon>Bacteria</taxon>
        <taxon>Pseudomonadati</taxon>
        <taxon>Pseudomonadota</taxon>
        <taxon>Gammaproteobacteria</taxon>
        <taxon>Alteromonadales</taxon>
        <taxon>Colwelliaceae</taxon>
        <taxon>Thalassotalea</taxon>
    </lineage>
</organism>
<proteinExistence type="predicted"/>
<keyword evidence="1" id="KW-0812">Transmembrane</keyword>
<protein>
    <submittedName>
        <fullName evidence="2">Uncharacterized protein</fullName>
    </submittedName>
</protein>
<keyword evidence="1" id="KW-0472">Membrane</keyword>
<name>A0A919BAQ0_9GAMM</name>
<dbReference type="RefSeq" id="WP_268245312.1">
    <property type="nucleotide sequence ID" value="NZ_BNCK01000001.1"/>
</dbReference>
<reference evidence="2" key="2">
    <citation type="submission" date="2020-09" db="EMBL/GenBank/DDBJ databases">
        <authorList>
            <person name="Sun Q."/>
            <person name="Kim S."/>
        </authorList>
    </citation>
    <scope>NUCLEOTIDE SEQUENCE</scope>
    <source>
        <strain evidence="2">KCTC 42731</strain>
    </source>
</reference>
<evidence type="ECO:0000256" key="1">
    <source>
        <dbReference type="SAM" id="Phobius"/>
    </source>
</evidence>
<keyword evidence="1" id="KW-1133">Transmembrane helix</keyword>
<keyword evidence="3" id="KW-1185">Reference proteome</keyword>
<evidence type="ECO:0000313" key="3">
    <source>
        <dbReference type="Proteomes" id="UP000623842"/>
    </source>
</evidence>
<evidence type="ECO:0000313" key="2">
    <source>
        <dbReference type="EMBL" id="GHF79301.1"/>
    </source>
</evidence>
<sequence>MKNWWATLSSSEKSAMRTFLVIGAGIGLFVIGIKLGQLWATTS</sequence>
<dbReference type="Proteomes" id="UP000623842">
    <property type="component" value="Unassembled WGS sequence"/>
</dbReference>
<reference evidence="2" key="1">
    <citation type="journal article" date="2014" name="Int. J. Syst. Evol. Microbiol.">
        <title>Complete genome sequence of Corynebacterium casei LMG S-19264T (=DSM 44701T), isolated from a smear-ripened cheese.</title>
        <authorList>
            <consortium name="US DOE Joint Genome Institute (JGI-PGF)"/>
            <person name="Walter F."/>
            <person name="Albersmeier A."/>
            <person name="Kalinowski J."/>
            <person name="Ruckert C."/>
        </authorList>
    </citation>
    <scope>NUCLEOTIDE SEQUENCE</scope>
    <source>
        <strain evidence="2">KCTC 42731</strain>
    </source>
</reference>
<dbReference type="EMBL" id="BNCK01000001">
    <property type="protein sequence ID" value="GHF79301.1"/>
    <property type="molecule type" value="Genomic_DNA"/>
</dbReference>
<comment type="caution">
    <text evidence="2">The sequence shown here is derived from an EMBL/GenBank/DDBJ whole genome shotgun (WGS) entry which is preliminary data.</text>
</comment>
<feature type="transmembrane region" description="Helical" evidence="1">
    <location>
        <begin position="20"/>
        <end position="40"/>
    </location>
</feature>
<dbReference type="AlphaFoldDB" id="A0A919BAQ0"/>
<gene>
    <name evidence="2" type="ORF">GCM10017161_03090</name>
</gene>
<accession>A0A919BAQ0</accession>